<evidence type="ECO:0000256" key="4">
    <source>
        <dbReference type="ARBA" id="ARBA00022806"/>
    </source>
</evidence>
<gene>
    <name evidence="9" type="ORF">WUBG_17569</name>
</gene>
<dbReference type="Proteomes" id="UP000004810">
    <property type="component" value="Unassembled WGS sequence"/>
</dbReference>
<dbReference type="AlphaFoldDB" id="J9AC14"/>
<feature type="domain" description="DEAD-box RNA helicase Q" evidence="8">
    <location>
        <begin position="1"/>
        <end position="29"/>
    </location>
</feature>
<reference evidence="10" key="1">
    <citation type="submission" date="2012-08" db="EMBL/GenBank/DDBJ databases">
        <title>The Genome Sequence of Wuchereria bancrofti.</title>
        <authorList>
            <person name="Nutman T.B."/>
            <person name="Fink D.L."/>
            <person name="Russ C."/>
            <person name="Young S."/>
            <person name="Zeng Q."/>
            <person name="Koehrsen M."/>
            <person name="Alvarado L."/>
            <person name="Berlin A."/>
            <person name="Chapman S.B."/>
            <person name="Chen Z."/>
            <person name="Freedman E."/>
            <person name="Gellesch M."/>
            <person name="Goldberg J."/>
            <person name="Griggs A."/>
            <person name="Gujja S."/>
            <person name="Heilman E.R."/>
            <person name="Heiman D."/>
            <person name="Hepburn T."/>
            <person name="Howarth C."/>
            <person name="Jen D."/>
            <person name="Larson L."/>
            <person name="Lewis B."/>
            <person name="Mehta T."/>
            <person name="Park D."/>
            <person name="Pearson M."/>
            <person name="Roberts A."/>
            <person name="Saif S."/>
            <person name="Shea T."/>
            <person name="Shenoy N."/>
            <person name="Sisk P."/>
            <person name="Stolte C."/>
            <person name="Sykes S."/>
            <person name="Walk T."/>
            <person name="White J."/>
            <person name="Yandava C."/>
            <person name="Haas B."/>
            <person name="Henn M.R."/>
            <person name="Nusbaum C."/>
            <person name="Birren B."/>
        </authorList>
    </citation>
    <scope>NUCLEOTIDE SEQUENCE [LARGE SCALE GENOMIC DNA]</scope>
    <source>
        <strain evidence="10">NA</strain>
    </source>
</reference>
<dbReference type="InterPro" id="IPR014014">
    <property type="entry name" value="RNA_helicase_DEAD_Q_motif"/>
</dbReference>
<dbReference type="InterPro" id="IPR027417">
    <property type="entry name" value="P-loop_NTPase"/>
</dbReference>
<dbReference type="Pfam" id="PF00270">
    <property type="entry name" value="DEAD"/>
    <property type="match status" value="1"/>
</dbReference>
<evidence type="ECO:0000313" key="9">
    <source>
        <dbReference type="EMBL" id="EJW71525.1"/>
    </source>
</evidence>
<sequence>MTFKDFGLDEQLLKVIGEFGWERPTLIQSRMIPTAFENKNILARARTGSGKTAAFMLPLVQKVLQLKCDSSSNGDAGPFVVFIVPSKELAKQ</sequence>
<evidence type="ECO:0000259" key="8">
    <source>
        <dbReference type="PROSITE" id="PS51195"/>
    </source>
</evidence>
<dbReference type="EMBL" id="ADBV01018352">
    <property type="protein sequence ID" value="EJW71525.1"/>
    <property type="molecule type" value="Genomic_DNA"/>
</dbReference>
<feature type="domain" description="Helicase ATP-binding" evidence="7">
    <location>
        <begin position="32"/>
        <end position="92"/>
    </location>
</feature>
<accession>J9AC14</accession>
<dbReference type="SUPFAM" id="SSF52540">
    <property type="entry name" value="P-loop containing nucleoside triphosphate hydrolases"/>
    <property type="match status" value="1"/>
</dbReference>
<dbReference type="InterPro" id="IPR014001">
    <property type="entry name" value="Helicase_ATP-bd"/>
</dbReference>
<keyword evidence="2" id="KW-0547">Nucleotide-binding</keyword>
<dbReference type="Gene3D" id="3.40.50.300">
    <property type="entry name" value="P-loop containing nucleotide triphosphate hydrolases"/>
    <property type="match status" value="1"/>
</dbReference>
<evidence type="ECO:0000256" key="1">
    <source>
        <dbReference type="ARBA" id="ARBA00012552"/>
    </source>
</evidence>
<evidence type="ECO:0000256" key="3">
    <source>
        <dbReference type="ARBA" id="ARBA00022801"/>
    </source>
</evidence>
<evidence type="ECO:0000256" key="6">
    <source>
        <dbReference type="PROSITE-ProRule" id="PRU00552"/>
    </source>
</evidence>
<dbReference type="PROSITE" id="PS51192">
    <property type="entry name" value="HELICASE_ATP_BIND_1"/>
    <property type="match status" value="1"/>
</dbReference>
<proteinExistence type="predicted"/>
<comment type="caution">
    <text evidence="9">The sequence shown here is derived from an EMBL/GenBank/DDBJ whole genome shotgun (WGS) entry which is preliminary data.</text>
</comment>
<protein>
    <recommendedName>
        <fullName evidence="1">RNA helicase</fullName>
        <ecNumber evidence="1">3.6.4.13</ecNumber>
    </recommendedName>
</protein>
<keyword evidence="3" id="KW-0378">Hydrolase</keyword>
<evidence type="ECO:0000256" key="2">
    <source>
        <dbReference type="ARBA" id="ARBA00022741"/>
    </source>
</evidence>
<feature type="short sequence motif" description="Q motif" evidence="6">
    <location>
        <begin position="1"/>
        <end position="29"/>
    </location>
</feature>
<dbReference type="InterPro" id="IPR011545">
    <property type="entry name" value="DEAD/DEAH_box_helicase_dom"/>
</dbReference>
<dbReference type="GO" id="GO:0005524">
    <property type="term" value="F:ATP binding"/>
    <property type="evidence" value="ECO:0007669"/>
    <property type="project" value="UniProtKB-KW"/>
</dbReference>
<evidence type="ECO:0000259" key="7">
    <source>
        <dbReference type="PROSITE" id="PS51192"/>
    </source>
</evidence>
<dbReference type="EC" id="3.6.4.13" evidence="1"/>
<keyword evidence="4" id="KW-0347">Helicase</keyword>
<feature type="non-terminal residue" evidence="9">
    <location>
        <position position="92"/>
    </location>
</feature>
<dbReference type="PANTHER" id="PTHR47960">
    <property type="entry name" value="DEAD-BOX ATP-DEPENDENT RNA HELICASE 50"/>
    <property type="match status" value="1"/>
</dbReference>
<organism evidence="9 10">
    <name type="scientific">Wuchereria bancrofti</name>
    <dbReference type="NCBI Taxonomy" id="6293"/>
    <lineage>
        <taxon>Eukaryota</taxon>
        <taxon>Metazoa</taxon>
        <taxon>Ecdysozoa</taxon>
        <taxon>Nematoda</taxon>
        <taxon>Chromadorea</taxon>
        <taxon>Rhabditida</taxon>
        <taxon>Spirurina</taxon>
        <taxon>Spiruromorpha</taxon>
        <taxon>Filarioidea</taxon>
        <taxon>Onchocercidae</taxon>
        <taxon>Wuchereria</taxon>
    </lineage>
</organism>
<evidence type="ECO:0000313" key="10">
    <source>
        <dbReference type="Proteomes" id="UP000004810"/>
    </source>
</evidence>
<dbReference type="GO" id="GO:0003724">
    <property type="term" value="F:RNA helicase activity"/>
    <property type="evidence" value="ECO:0007669"/>
    <property type="project" value="UniProtKB-EC"/>
</dbReference>
<dbReference type="GO" id="GO:0016787">
    <property type="term" value="F:hydrolase activity"/>
    <property type="evidence" value="ECO:0007669"/>
    <property type="project" value="UniProtKB-KW"/>
</dbReference>
<keyword evidence="5" id="KW-0067">ATP-binding</keyword>
<dbReference type="GO" id="GO:0003676">
    <property type="term" value="F:nucleic acid binding"/>
    <property type="evidence" value="ECO:0007669"/>
    <property type="project" value="InterPro"/>
</dbReference>
<name>J9AC14_WUCBA</name>
<evidence type="ECO:0000256" key="5">
    <source>
        <dbReference type="ARBA" id="ARBA00022840"/>
    </source>
</evidence>
<dbReference type="PROSITE" id="PS51195">
    <property type="entry name" value="Q_MOTIF"/>
    <property type="match status" value="1"/>
</dbReference>